<evidence type="ECO:0000256" key="2">
    <source>
        <dbReference type="SAM" id="SignalP"/>
    </source>
</evidence>
<dbReference type="Proteomes" id="UP000320421">
    <property type="component" value="Chromosome"/>
</dbReference>
<dbReference type="EMBL" id="CP036266">
    <property type="protein sequence ID" value="QDT23390.1"/>
    <property type="molecule type" value="Genomic_DNA"/>
</dbReference>
<sequence precursor="true">MNVPCAVLLIAVAILSTACDSSSQIESKPKAPRPVSIFMLHEMTPVSHSLVTGSVGAWKTEKIGFEISGRVESVLEPETEIEGRVLDQGSGKVLVPGTVLARLHDERYRIAVDSARAAVDVALQRNKAMQVEIAEGLPARLASAQAEQQLARAESQRTVTLVSKKVATRSDYDRAMAELQTTNATVKNLEAELKTKQAELSSQDAEIEKARFQLAEAERNLRDTVLYSSFRGQVAQVHAVPGSYLDAGDPALTIQIMDPIKVELELSAAMSRRFHRGDIVRVIAENSQGQQTGLEGYVYMTDPNADAETRTFTVTLLVRNRKSQLKIPRGYPTENIARTKDIWPLNFAPIVSGGNTLMTEEKAIRRDANGAFLWKITNRRAGEITSSANRILNVEKVRITPGTIRVPFLGNWYFVPVEIQPGQNFDPQRDLVAGELKVSQGQPDNWNGRHILLDESSWLLRPGDVVRVGLDQGATTPGLYVPMKAIRQQAGKTSIFIVDDATEQTMAREVEIVLSESSFPSSREMMLRQIRPAPGVKLPPHARVILEGMPFLSDGEPVTVVGKPEAVQ</sequence>
<dbReference type="InterPro" id="IPR030190">
    <property type="entry name" value="MacA_alpha-hairpin_sf"/>
</dbReference>
<keyword evidence="1" id="KW-0175">Coiled coil</keyword>
<evidence type="ECO:0000313" key="3">
    <source>
        <dbReference type="EMBL" id="QDT23390.1"/>
    </source>
</evidence>
<accession>A0A517PVI7</accession>
<organism evidence="3 4">
    <name type="scientific">Gimesia chilikensis</name>
    <dbReference type="NCBI Taxonomy" id="2605989"/>
    <lineage>
        <taxon>Bacteria</taxon>
        <taxon>Pseudomonadati</taxon>
        <taxon>Planctomycetota</taxon>
        <taxon>Planctomycetia</taxon>
        <taxon>Planctomycetales</taxon>
        <taxon>Planctomycetaceae</taxon>
        <taxon>Gimesia</taxon>
    </lineage>
</organism>
<keyword evidence="2" id="KW-0732">Signal</keyword>
<dbReference type="SUPFAM" id="SSF111369">
    <property type="entry name" value="HlyD-like secretion proteins"/>
    <property type="match status" value="1"/>
</dbReference>
<dbReference type="GO" id="GO:1990195">
    <property type="term" value="C:macrolide transmembrane transporter complex"/>
    <property type="evidence" value="ECO:0007669"/>
    <property type="project" value="InterPro"/>
</dbReference>
<dbReference type="PANTHER" id="PTHR30386">
    <property type="entry name" value="MEMBRANE FUSION SUBUNIT OF EMRAB-TOLC MULTIDRUG EFFLUX PUMP"/>
    <property type="match status" value="1"/>
</dbReference>
<feature type="signal peptide" evidence="2">
    <location>
        <begin position="1"/>
        <end position="18"/>
    </location>
</feature>
<dbReference type="Gene3D" id="2.40.420.20">
    <property type="match status" value="1"/>
</dbReference>
<protein>
    <submittedName>
        <fullName evidence="3">Inner membrane protein YiaV</fullName>
    </submittedName>
</protein>
<name>A0A517PVI7_9PLAN</name>
<dbReference type="InterPro" id="IPR050739">
    <property type="entry name" value="MFP"/>
</dbReference>
<dbReference type="Gene3D" id="6.10.140.1990">
    <property type="match status" value="1"/>
</dbReference>
<reference evidence="3 4" key="1">
    <citation type="submission" date="2019-02" db="EMBL/GenBank/DDBJ databases">
        <title>Deep-cultivation of Planctomycetes and their phenomic and genomic characterization uncovers novel biology.</title>
        <authorList>
            <person name="Wiegand S."/>
            <person name="Jogler M."/>
            <person name="Boedeker C."/>
            <person name="Pinto D."/>
            <person name="Vollmers J."/>
            <person name="Rivas-Marin E."/>
            <person name="Kohn T."/>
            <person name="Peeters S.H."/>
            <person name="Heuer A."/>
            <person name="Rast P."/>
            <person name="Oberbeckmann S."/>
            <person name="Bunk B."/>
            <person name="Jeske O."/>
            <person name="Meyerdierks A."/>
            <person name="Storesund J.E."/>
            <person name="Kallscheuer N."/>
            <person name="Luecker S."/>
            <person name="Lage O.M."/>
            <person name="Pohl T."/>
            <person name="Merkel B.J."/>
            <person name="Hornburger P."/>
            <person name="Mueller R.-W."/>
            <person name="Bruemmer F."/>
            <person name="Labrenz M."/>
            <person name="Spormann A.M."/>
            <person name="Op den Camp H."/>
            <person name="Overmann J."/>
            <person name="Amann R."/>
            <person name="Jetten M.S.M."/>
            <person name="Mascher T."/>
            <person name="Medema M.H."/>
            <person name="Devos D.P."/>
            <person name="Kaster A.-K."/>
            <person name="Ovreas L."/>
            <person name="Rohde M."/>
            <person name="Galperin M.Y."/>
            <person name="Jogler C."/>
        </authorList>
    </citation>
    <scope>NUCLEOTIDE SEQUENCE [LARGE SCALE GENOMIC DNA]</scope>
    <source>
        <strain evidence="3 4">HG66A1</strain>
    </source>
</reference>
<gene>
    <name evidence="3" type="primary">yiaV</name>
    <name evidence="3" type="ORF">HG66A1_52070</name>
</gene>
<dbReference type="GO" id="GO:0019898">
    <property type="term" value="C:extrinsic component of membrane"/>
    <property type="evidence" value="ECO:0007669"/>
    <property type="project" value="InterPro"/>
</dbReference>
<proteinExistence type="predicted"/>
<evidence type="ECO:0000313" key="4">
    <source>
        <dbReference type="Proteomes" id="UP000320421"/>
    </source>
</evidence>
<evidence type="ECO:0000256" key="1">
    <source>
        <dbReference type="SAM" id="Coils"/>
    </source>
</evidence>
<dbReference type="AlphaFoldDB" id="A0A517PVI7"/>
<keyword evidence="4" id="KW-1185">Reference proteome</keyword>
<feature type="coiled-coil region" evidence="1">
    <location>
        <begin position="172"/>
        <end position="220"/>
    </location>
</feature>
<dbReference type="PANTHER" id="PTHR30386:SF18">
    <property type="entry name" value="INNER MEMBRANE PROTEIN YIAV-RELATED"/>
    <property type="match status" value="1"/>
</dbReference>
<dbReference type="GO" id="GO:1990961">
    <property type="term" value="P:xenobiotic detoxification by transmembrane export across the plasma membrane"/>
    <property type="evidence" value="ECO:0007669"/>
    <property type="project" value="InterPro"/>
</dbReference>
<feature type="chain" id="PRO_5021801845" evidence="2">
    <location>
        <begin position="19"/>
        <end position="568"/>
    </location>
</feature>
<dbReference type="OrthoDB" id="231463at2"/>
<dbReference type="Gene3D" id="2.40.30.170">
    <property type="match status" value="1"/>
</dbReference>